<feature type="region of interest" description="Disordered" evidence="1">
    <location>
        <begin position="352"/>
        <end position="499"/>
    </location>
</feature>
<feature type="compositionally biased region" description="Basic and acidic residues" evidence="1">
    <location>
        <begin position="460"/>
        <end position="485"/>
    </location>
</feature>
<gene>
    <name evidence="2" type="ORF">SBOR_9855</name>
</gene>
<feature type="compositionally biased region" description="Basic and acidic residues" evidence="1">
    <location>
        <begin position="404"/>
        <end position="431"/>
    </location>
</feature>
<feature type="compositionally biased region" description="Basic and acidic residues" evidence="1">
    <location>
        <begin position="383"/>
        <end position="395"/>
    </location>
</feature>
<organism evidence="2 3">
    <name type="scientific">Sclerotinia borealis (strain F-4128)</name>
    <dbReference type="NCBI Taxonomy" id="1432307"/>
    <lineage>
        <taxon>Eukaryota</taxon>
        <taxon>Fungi</taxon>
        <taxon>Dikarya</taxon>
        <taxon>Ascomycota</taxon>
        <taxon>Pezizomycotina</taxon>
        <taxon>Leotiomycetes</taxon>
        <taxon>Helotiales</taxon>
        <taxon>Sclerotiniaceae</taxon>
        <taxon>Sclerotinia</taxon>
    </lineage>
</organism>
<name>W9C217_SCLBF</name>
<dbReference type="OrthoDB" id="7464126at2759"/>
<evidence type="ECO:0000313" key="2">
    <source>
        <dbReference type="EMBL" id="ESZ89763.1"/>
    </source>
</evidence>
<protein>
    <recommendedName>
        <fullName evidence="4">Fungal N-terminal domain-containing protein</fullName>
    </recommendedName>
</protein>
<dbReference type="AlphaFoldDB" id="W9C217"/>
<sequence length="539" mass="62649">MSFDLGIGQIISLTQLSWETFQNSKKAGDVYSQISQELGNLHMILESLRGQSDHPRSLLNQENNGALKQLHIILIGCDDMLEDIDESLTKYNGLSRETGKAKRLGLKILFGNTDMKDVPEIRQRISSYTSSITAFLGVLAVNSLGKVEESTRHHLLETKRFRREFRSFASLQEHNRGRDESDAATVLTTHTNDDKAVWREFRRKAIKNGYSSGFLDEHMPDLLEYMEKSGQKGALKAPKLQVDENQRRHRATSIPRYQSSGDDNERRQRLAPPVAASLHRATSIPRFQSSHDDTTTDYCQPRLKKYKSPRRVASFTDDETTIAMSSEEAGGKVPPPRKGNFRDVTDWLWDDQPNIRCGPPTRADYTSASRMKLYHTSKRQDKRKYTMTEETHRDPPLPVYDEDYYPRIDPNDGRRFDTDRHHQSQREKEKVYTPPQASSRGSRADPIHRPNQSNKRRLQTKRDKDHHRDMYDSYSDSSKEVKDPMDGESECYDTPEDDDFDLDSYRYRHSKRLPSSINIYRNRYLKWKFDRTIANYRNL</sequence>
<feature type="compositionally biased region" description="Acidic residues" evidence="1">
    <location>
        <begin position="486"/>
        <end position="499"/>
    </location>
</feature>
<dbReference type="HOGENOM" id="CLU_505425_0_0_1"/>
<comment type="caution">
    <text evidence="2">The sequence shown here is derived from an EMBL/GenBank/DDBJ whole genome shotgun (WGS) entry which is preliminary data.</text>
</comment>
<evidence type="ECO:0000256" key="1">
    <source>
        <dbReference type="SAM" id="MobiDB-lite"/>
    </source>
</evidence>
<dbReference type="EMBL" id="AYSA01000785">
    <property type="protein sequence ID" value="ESZ89763.1"/>
    <property type="molecule type" value="Genomic_DNA"/>
</dbReference>
<feature type="region of interest" description="Disordered" evidence="1">
    <location>
        <begin position="234"/>
        <end position="268"/>
    </location>
</feature>
<feature type="compositionally biased region" description="Basic residues" evidence="1">
    <location>
        <begin position="372"/>
        <end position="382"/>
    </location>
</feature>
<dbReference type="STRING" id="1432307.W9C217"/>
<evidence type="ECO:0000313" key="3">
    <source>
        <dbReference type="Proteomes" id="UP000019487"/>
    </source>
</evidence>
<dbReference type="Proteomes" id="UP000019487">
    <property type="component" value="Unassembled WGS sequence"/>
</dbReference>
<proteinExistence type="predicted"/>
<accession>W9C217</accession>
<evidence type="ECO:0008006" key="4">
    <source>
        <dbReference type="Google" id="ProtNLM"/>
    </source>
</evidence>
<keyword evidence="3" id="KW-1185">Reference proteome</keyword>
<reference evidence="2 3" key="1">
    <citation type="journal article" date="2014" name="Genome Announc.">
        <title>Draft genome sequence of Sclerotinia borealis, a psychrophilic plant pathogenic fungus.</title>
        <authorList>
            <person name="Mardanov A.V."/>
            <person name="Beletsky A.V."/>
            <person name="Kadnikov V.V."/>
            <person name="Ignatov A.N."/>
            <person name="Ravin N.V."/>
        </authorList>
    </citation>
    <scope>NUCLEOTIDE SEQUENCE [LARGE SCALE GENOMIC DNA]</scope>
    <source>
        <strain evidence="3">F-4157</strain>
    </source>
</reference>